<sequence>MIARMRQALLAFSAAVALFGQGVVRADGGCRQAYELPFPLYGEVLVREADGRLSGYAYDLVAELARRSQCSLSVTDVPAARLQAMRKQGEIALLPFSAERAPAPGYRFIATDSVVHDMLVNVQRAPQPLTVDAVIADKRLVFGRVRGIQYGAEIDALFNQLGPTRVDESSSIDDLLRKLAAGRIDAALQSPLAYHRKLNALKSMARIEVLEYAGAPPQVVGWTLLSPPLDPQDAQLLGRSIQGMYEDGTTTKILARYIGEAKAKRARLPRRARESAP</sequence>
<dbReference type="RefSeq" id="WP_183635064.1">
    <property type="nucleotide sequence ID" value="NZ_BAABLE010000005.1"/>
</dbReference>
<dbReference type="EMBL" id="JACIET010000002">
    <property type="protein sequence ID" value="MBB4013155.1"/>
    <property type="molecule type" value="Genomic_DNA"/>
</dbReference>
<reference evidence="1 2" key="1">
    <citation type="submission" date="2020-08" db="EMBL/GenBank/DDBJ databases">
        <title>Genomic Encyclopedia of Type Strains, Phase IV (KMG-IV): sequencing the most valuable type-strain genomes for metagenomic binning, comparative biology and taxonomic classification.</title>
        <authorList>
            <person name="Goeker M."/>
        </authorList>
    </citation>
    <scope>NUCLEOTIDE SEQUENCE [LARGE SCALE GENOMIC DNA]</scope>
    <source>
        <strain evidence="1 2">DSM 106739</strain>
    </source>
</reference>
<dbReference type="PANTHER" id="PTHR35936">
    <property type="entry name" value="MEMBRANE-BOUND LYTIC MUREIN TRANSGLYCOSYLASE F"/>
    <property type="match status" value="1"/>
</dbReference>
<evidence type="ECO:0000313" key="2">
    <source>
        <dbReference type="Proteomes" id="UP000561045"/>
    </source>
</evidence>
<organism evidence="1 2">
    <name type="scientific">Niveibacterium umoris</name>
    <dbReference type="NCBI Taxonomy" id="1193620"/>
    <lineage>
        <taxon>Bacteria</taxon>
        <taxon>Pseudomonadati</taxon>
        <taxon>Pseudomonadota</taxon>
        <taxon>Betaproteobacteria</taxon>
        <taxon>Rhodocyclales</taxon>
        <taxon>Rhodocyclaceae</taxon>
        <taxon>Niveibacterium</taxon>
    </lineage>
</organism>
<comment type="caution">
    <text evidence="1">The sequence shown here is derived from an EMBL/GenBank/DDBJ whole genome shotgun (WGS) entry which is preliminary data.</text>
</comment>
<name>A0A840BIV5_9RHOO</name>
<dbReference type="PANTHER" id="PTHR35936:SF19">
    <property type="entry name" value="AMINO-ACID-BINDING PROTEIN YXEM-RELATED"/>
    <property type="match status" value="1"/>
</dbReference>
<accession>A0A840BIV5</accession>
<dbReference type="SUPFAM" id="SSF53850">
    <property type="entry name" value="Periplasmic binding protein-like II"/>
    <property type="match status" value="1"/>
</dbReference>
<dbReference type="Proteomes" id="UP000561045">
    <property type="component" value="Unassembled WGS sequence"/>
</dbReference>
<protein>
    <submittedName>
        <fullName evidence="1">Polar amino acid transport system substrate-binding protein</fullName>
    </submittedName>
</protein>
<keyword evidence="2" id="KW-1185">Reference proteome</keyword>
<evidence type="ECO:0000313" key="1">
    <source>
        <dbReference type="EMBL" id="MBB4013155.1"/>
    </source>
</evidence>
<dbReference type="AlphaFoldDB" id="A0A840BIV5"/>
<proteinExistence type="predicted"/>
<dbReference type="Gene3D" id="3.40.190.10">
    <property type="entry name" value="Periplasmic binding protein-like II"/>
    <property type="match status" value="2"/>
</dbReference>
<gene>
    <name evidence="1" type="ORF">GGR36_002501</name>
</gene>